<sequence length="621" mass="70826">MLHTIWGPGMELREEELLRREQRNRKYMMDLKSENLLLNYNLEAGRYTAAFFPEGIHGGWEAQTCQLRGHFLGHWLSAAAMRYHASGDGEIKAKADAIVHQLALCQEENGGQWVGAIPEKYLYWIGRGKQVWAPQYNLHKILMGLVDQYELAGNQEALAVADRFADWFCQWSAGYTREQFDDILDFETGGMLEVWAQLLQHTGAEKYRTLLQRYYRQRLFTPLLEGKDVLTNMHANTTIPEVLGCARAYEVTGEQRWRDIVEAYWKLAVDQRGQYATGGQTSGEIWSAPQALGARLGDKNQEYCTVYNMLRLADYLLRWTGDARYADYIEMGIYNGLMAQAYWQRFKTNGQHYDTPDEGLLTYFLPLAPGSKKGWASETQDFFCCHGTLVQGNAAWERGILYQEGSQLYLSQYFDFSASLEVAGQPVRLSMARDTLTGSFHLSSTSSARQNIHENTAKYPHHPDCRVEVLSIETEAPVEFSLWVRVPWWVKGEAVLAVNGQEVRRAPAGAGFVELRRLWSDGDTLRVTLPQGVTTWSLPEDPHMAAFLYGPVLLAGLCGEERQLLVPGEDAASVLTHDGEREWGAWRDTFKTVGQERGIRFIPMYQVGYESYTTYFPLKRQ</sequence>
<dbReference type="AlphaFoldDB" id="A0A9D2RZ73"/>
<keyword evidence="3" id="KW-0378">Hydrolase</keyword>
<dbReference type="PANTHER" id="PTHR31151">
    <property type="entry name" value="PROLINE-TRNA LIGASE (DUF1680)"/>
    <property type="match status" value="1"/>
</dbReference>
<comment type="caution">
    <text evidence="3">The sequence shown here is derived from an EMBL/GenBank/DDBJ whole genome shotgun (WGS) entry which is preliminary data.</text>
</comment>
<protein>
    <submittedName>
        <fullName evidence="3">Glycoside hydrolase family 127 protein</fullName>
    </submittedName>
</protein>
<dbReference type="PANTHER" id="PTHR31151:SF0">
    <property type="entry name" value="PROLINE-TRNA LIGASE (DUF1680)"/>
    <property type="match status" value="1"/>
</dbReference>
<evidence type="ECO:0000259" key="2">
    <source>
        <dbReference type="Pfam" id="PF20736"/>
    </source>
</evidence>
<dbReference type="Proteomes" id="UP000824214">
    <property type="component" value="Unassembled WGS sequence"/>
</dbReference>
<dbReference type="SUPFAM" id="SSF48208">
    <property type="entry name" value="Six-hairpin glycosidases"/>
    <property type="match status" value="1"/>
</dbReference>
<reference evidence="3" key="2">
    <citation type="submission" date="2021-04" db="EMBL/GenBank/DDBJ databases">
        <authorList>
            <person name="Gilroy R."/>
        </authorList>
    </citation>
    <scope>NUCLEOTIDE SEQUENCE</scope>
    <source>
        <strain evidence="3">ChiBcolR8-3208</strain>
    </source>
</reference>
<dbReference type="Pfam" id="PF20736">
    <property type="entry name" value="Glyco_hydro127M"/>
    <property type="match status" value="1"/>
</dbReference>
<accession>A0A9D2RZ73</accession>
<evidence type="ECO:0000259" key="1">
    <source>
        <dbReference type="Pfam" id="PF07944"/>
    </source>
</evidence>
<dbReference type="Pfam" id="PF07944">
    <property type="entry name" value="Beta-AFase-like_GH127_cat"/>
    <property type="match status" value="1"/>
</dbReference>
<feature type="domain" description="Non-reducing end beta-L-arabinofuranosidase-like GH127 catalytic" evidence="1">
    <location>
        <begin position="18"/>
        <end position="394"/>
    </location>
</feature>
<gene>
    <name evidence="3" type="ORF">H9942_01645</name>
</gene>
<proteinExistence type="predicted"/>
<dbReference type="EMBL" id="DWXZ01000027">
    <property type="protein sequence ID" value="HJB36755.1"/>
    <property type="molecule type" value="Genomic_DNA"/>
</dbReference>
<feature type="domain" description="Non-reducing end beta-L-arabinofuranosidase-like GH127 middle" evidence="2">
    <location>
        <begin position="454"/>
        <end position="530"/>
    </location>
</feature>
<organism evidence="3 4">
    <name type="scientific">Candidatus Acutalibacter ornithocaccae</name>
    <dbReference type="NCBI Taxonomy" id="2838416"/>
    <lineage>
        <taxon>Bacteria</taxon>
        <taxon>Bacillati</taxon>
        <taxon>Bacillota</taxon>
        <taxon>Clostridia</taxon>
        <taxon>Eubacteriales</taxon>
        <taxon>Acutalibacteraceae</taxon>
        <taxon>Acutalibacter</taxon>
    </lineage>
</organism>
<name>A0A9D2RZ73_9FIRM</name>
<dbReference type="InterPro" id="IPR049046">
    <property type="entry name" value="Beta-AFase-like_GH127_middle"/>
</dbReference>
<evidence type="ECO:0000313" key="3">
    <source>
        <dbReference type="EMBL" id="HJB36755.1"/>
    </source>
</evidence>
<dbReference type="InterPro" id="IPR008928">
    <property type="entry name" value="6-hairpin_glycosidase_sf"/>
</dbReference>
<evidence type="ECO:0000313" key="4">
    <source>
        <dbReference type="Proteomes" id="UP000824214"/>
    </source>
</evidence>
<dbReference type="GO" id="GO:0016787">
    <property type="term" value="F:hydrolase activity"/>
    <property type="evidence" value="ECO:0007669"/>
    <property type="project" value="UniProtKB-KW"/>
</dbReference>
<dbReference type="GO" id="GO:0005975">
    <property type="term" value="P:carbohydrate metabolic process"/>
    <property type="evidence" value="ECO:0007669"/>
    <property type="project" value="InterPro"/>
</dbReference>
<reference evidence="3" key="1">
    <citation type="journal article" date="2021" name="PeerJ">
        <title>Extensive microbial diversity within the chicken gut microbiome revealed by metagenomics and culture.</title>
        <authorList>
            <person name="Gilroy R."/>
            <person name="Ravi A."/>
            <person name="Getino M."/>
            <person name="Pursley I."/>
            <person name="Horton D.L."/>
            <person name="Alikhan N.F."/>
            <person name="Baker D."/>
            <person name="Gharbi K."/>
            <person name="Hall N."/>
            <person name="Watson M."/>
            <person name="Adriaenssens E.M."/>
            <person name="Foster-Nyarko E."/>
            <person name="Jarju S."/>
            <person name="Secka A."/>
            <person name="Antonio M."/>
            <person name="Oren A."/>
            <person name="Chaudhuri R.R."/>
            <person name="La Ragione R."/>
            <person name="Hildebrand F."/>
            <person name="Pallen M.J."/>
        </authorList>
    </citation>
    <scope>NUCLEOTIDE SEQUENCE</scope>
    <source>
        <strain evidence="3">ChiBcolR8-3208</strain>
    </source>
</reference>
<dbReference type="InterPro" id="IPR012878">
    <property type="entry name" value="Beta-AFase-like_GH127_cat"/>
</dbReference>